<reference evidence="3 4" key="1">
    <citation type="journal article" date="2012" name="J. Bacteriol.">
        <title>Genome Sequence of the Bacteriocin-Producing Strain Lactococcus garvieae DCC43.</title>
        <authorList>
            <person name="Gabrielsen C."/>
            <person name="Brede D.A."/>
            <person name="Hernandez P.E."/>
            <person name="Nes I.F."/>
            <person name="Diep D.B."/>
        </authorList>
    </citation>
    <scope>NUCLEOTIDE SEQUENCE [LARGE SCALE GENOMIC DNA]</scope>
    <source>
        <strain evidence="3 4">DCC43</strain>
    </source>
</reference>
<dbReference type="PANTHER" id="PTHR45138">
    <property type="entry name" value="REGULATORY COMPONENTS OF SENSORY TRANSDUCTION SYSTEM"/>
    <property type="match status" value="1"/>
</dbReference>
<feature type="domain" description="GGDEF" evidence="2">
    <location>
        <begin position="246"/>
        <end position="379"/>
    </location>
</feature>
<feature type="transmembrane region" description="Helical" evidence="1">
    <location>
        <begin position="76"/>
        <end position="93"/>
    </location>
</feature>
<evidence type="ECO:0000259" key="2">
    <source>
        <dbReference type="PROSITE" id="PS50887"/>
    </source>
</evidence>
<evidence type="ECO:0000313" key="3">
    <source>
        <dbReference type="EMBL" id="EKF52173.1"/>
    </source>
</evidence>
<dbReference type="eggNOG" id="COG3706">
    <property type="taxonomic scope" value="Bacteria"/>
</dbReference>
<feature type="transmembrane region" description="Helical" evidence="1">
    <location>
        <begin position="156"/>
        <end position="176"/>
    </location>
</feature>
<evidence type="ECO:0000256" key="1">
    <source>
        <dbReference type="SAM" id="Phobius"/>
    </source>
</evidence>
<organism evidence="3 4">
    <name type="scientific">Lactococcus garvieae DCC43</name>
    <dbReference type="NCBI Taxonomy" id="1231377"/>
    <lineage>
        <taxon>Bacteria</taxon>
        <taxon>Bacillati</taxon>
        <taxon>Bacillota</taxon>
        <taxon>Bacilli</taxon>
        <taxon>Lactobacillales</taxon>
        <taxon>Streptococcaceae</taxon>
        <taxon>Lactococcus</taxon>
    </lineage>
</organism>
<gene>
    <name evidence="3" type="ORF">C426_0446</name>
</gene>
<feature type="transmembrane region" description="Helical" evidence="1">
    <location>
        <begin position="126"/>
        <end position="144"/>
    </location>
</feature>
<dbReference type="InterPro" id="IPR043128">
    <property type="entry name" value="Rev_trsase/Diguanyl_cyclase"/>
</dbReference>
<dbReference type="InterPro" id="IPR029787">
    <property type="entry name" value="Nucleotide_cyclase"/>
</dbReference>
<dbReference type="Proteomes" id="UP000006787">
    <property type="component" value="Unassembled WGS sequence"/>
</dbReference>
<dbReference type="InterPro" id="IPR050469">
    <property type="entry name" value="Diguanylate_Cyclase"/>
</dbReference>
<dbReference type="CDD" id="cd01949">
    <property type="entry name" value="GGDEF"/>
    <property type="match status" value="1"/>
</dbReference>
<protein>
    <recommendedName>
        <fullName evidence="2">GGDEF domain-containing protein</fullName>
    </recommendedName>
</protein>
<dbReference type="PROSITE" id="PS50887">
    <property type="entry name" value="GGDEF"/>
    <property type="match status" value="1"/>
</dbReference>
<keyword evidence="1" id="KW-0472">Membrane</keyword>
<feature type="transmembrane region" description="Helical" evidence="1">
    <location>
        <begin position="12"/>
        <end position="33"/>
    </location>
</feature>
<dbReference type="AlphaFoldDB" id="K2NXA7"/>
<feature type="transmembrane region" description="Helical" evidence="1">
    <location>
        <begin position="182"/>
        <end position="208"/>
    </location>
</feature>
<dbReference type="GO" id="GO:0052621">
    <property type="term" value="F:diguanylate cyclase activity"/>
    <property type="evidence" value="ECO:0007669"/>
    <property type="project" value="TreeGrafter"/>
</dbReference>
<dbReference type="InterPro" id="IPR000160">
    <property type="entry name" value="GGDEF_dom"/>
</dbReference>
<keyword evidence="1" id="KW-0812">Transmembrane</keyword>
<sequence length="379" mass="43935">MNFIYEVIGNNFFVKLFLVPTILGGIFISKNIIHGNSLIKNRYAAFFLYSSNFTAWILLLKLLFLEIDQDFPHGYLLSDISLIFIAIVVDYFIVSYYENIEYAVIPSFIIFYACYVYSYGFHLKSTLLVGASFALFWFILYVISKNQVAMMQSYTNVILISLGMVVSVQLLSLSLFPFSVGYSIGVACKTFIILIVSKFIFSVISSIVEEYSQYKKFTYIDTLTNVYNRRKFEETMNEIIESPIISKFSLVFFDVDSFKRINDSYGHNSGDYILKEICYITEKYLREEEENGQLFRYGGDEFFLIFRNRSGEEVRDIMSNIVKQISAFKFYNEPYHINVSISVGVAEIKNGVTQEQAIYAVDKNLYTAKTRGKNQVYYN</sequence>
<dbReference type="EMBL" id="AMQS01000004">
    <property type="protein sequence ID" value="EKF52173.1"/>
    <property type="molecule type" value="Genomic_DNA"/>
</dbReference>
<dbReference type="SUPFAM" id="SSF55073">
    <property type="entry name" value="Nucleotide cyclase"/>
    <property type="match status" value="1"/>
</dbReference>
<dbReference type="PANTHER" id="PTHR45138:SF9">
    <property type="entry name" value="DIGUANYLATE CYCLASE DGCM-RELATED"/>
    <property type="match status" value="1"/>
</dbReference>
<name>K2NXA7_9LACT</name>
<dbReference type="NCBIfam" id="TIGR00254">
    <property type="entry name" value="GGDEF"/>
    <property type="match status" value="1"/>
</dbReference>
<dbReference type="SMART" id="SM00267">
    <property type="entry name" value="GGDEF"/>
    <property type="match status" value="1"/>
</dbReference>
<dbReference type="Pfam" id="PF00990">
    <property type="entry name" value="GGDEF"/>
    <property type="match status" value="1"/>
</dbReference>
<feature type="transmembrane region" description="Helical" evidence="1">
    <location>
        <begin position="100"/>
        <end position="120"/>
    </location>
</feature>
<dbReference type="PATRIC" id="fig|1231377.3.peg.448"/>
<dbReference type="RefSeq" id="WP_003134677.1">
    <property type="nucleotide sequence ID" value="NZ_AMQS01000004.1"/>
</dbReference>
<evidence type="ECO:0000313" key="4">
    <source>
        <dbReference type="Proteomes" id="UP000006787"/>
    </source>
</evidence>
<proteinExistence type="predicted"/>
<accession>K2NXA7</accession>
<keyword evidence="1" id="KW-1133">Transmembrane helix</keyword>
<feature type="transmembrane region" description="Helical" evidence="1">
    <location>
        <begin position="45"/>
        <end position="64"/>
    </location>
</feature>
<dbReference type="Gene3D" id="3.30.70.270">
    <property type="match status" value="1"/>
</dbReference>
<comment type="caution">
    <text evidence="3">The sequence shown here is derived from an EMBL/GenBank/DDBJ whole genome shotgun (WGS) entry which is preliminary data.</text>
</comment>